<dbReference type="GO" id="GO:0008270">
    <property type="term" value="F:zinc ion binding"/>
    <property type="evidence" value="ECO:0007669"/>
    <property type="project" value="InterPro"/>
</dbReference>
<keyword evidence="5" id="KW-0804">Transcription</keyword>
<dbReference type="AlphaFoldDB" id="A0A0D1X4V1"/>
<dbReference type="HOGENOM" id="CLU_013660_0_0_1"/>
<dbReference type="PROSITE" id="PS50048">
    <property type="entry name" value="ZN2_CY6_FUNGAL_2"/>
    <property type="match status" value="1"/>
</dbReference>
<evidence type="ECO:0000256" key="7">
    <source>
        <dbReference type="SAM" id="MobiDB-lite"/>
    </source>
</evidence>
<proteinExistence type="predicted"/>
<evidence type="ECO:0000256" key="6">
    <source>
        <dbReference type="ARBA" id="ARBA00023242"/>
    </source>
</evidence>
<keyword evidence="3" id="KW-0805">Transcription regulation</keyword>
<evidence type="ECO:0000313" key="10">
    <source>
        <dbReference type="Proteomes" id="UP000053599"/>
    </source>
</evidence>
<comment type="subcellular location">
    <subcellularLocation>
        <location evidence="1">Nucleus</location>
    </subcellularLocation>
</comment>
<dbReference type="GO" id="GO:0043565">
    <property type="term" value="F:sequence-specific DNA binding"/>
    <property type="evidence" value="ECO:0007669"/>
    <property type="project" value="TreeGrafter"/>
</dbReference>
<evidence type="ECO:0000256" key="1">
    <source>
        <dbReference type="ARBA" id="ARBA00004123"/>
    </source>
</evidence>
<dbReference type="EMBL" id="KN846952">
    <property type="protein sequence ID" value="KIV82671.1"/>
    <property type="molecule type" value="Genomic_DNA"/>
</dbReference>
<evidence type="ECO:0000256" key="3">
    <source>
        <dbReference type="ARBA" id="ARBA00023015"/>
    </source>
</evidence>
<keyword evidence="6" id="KW-0539">Nucleus</keyword>
<feature type="domain" description="Zn(2)-C6 fungal-type" evidence="8">
    <location>
        <begin position="19"/>
        <end position="48"/>
    </location>
</feature>
<protein>
    <recommendedName>
        <fullName evidence="8">Zn(2)-C6 fungal-type domain-containing protein</fullName>
    </recommendedName>
</protein>
<dbReference type="PROSITE" id="PS00463">
    <property type="entry name" value="ZN2_CY6_FUNGAL_1"/>
    <property type="match status" value="1"/>
</dbReference>
<dbReference type="PANTHER" id="PTHR47540">
    <property type="entry name" value="THIAMINE REPRESSIBLE GENES REGULATORY PROTEIN THI5"/>
    <property type="match status" value="1"/>
</dbReference>
<evidence type="ECO:0000256" key="4">
    <source>
        <dbReference type="ARBA" id="ARBA00023125"/>
    </source>
</evidence>
<dbReference type="Pfam" id="PF04082">
    <property type="entry name" value="Fungal_trans"/>
    <property type="match status" value="1"/>
</dbReference>
<evidence type="ECO:0000313" key="9">
    <source>
        <dbReference type="EMBL" id="KIV82671.1"/>
    </source>
</evidence>
<name>A0A0D1X4V1_9EURO</name>
<dbReference type="GO" id="GO:0045944">
    <property type="term" value="P:positive regulation of transcription by RNA polymerase II"/>
    <property type="evidence" value="ECO:0007669"/>
    <property type="project" value="TreeGrafter"/>
</dbReference>
<dbReference type="OrthoDB" id="3266505at2759"/>
<dbReference type="PANTHER" id="PTHR47540:SF6">
    <property type="entry name" value="ZN(II)2CYS6 TRANSCRIPTION FACTOR (EUROFUNG)"/>
    <property type="match status" value="1"/>
</dbReference>
<dbReference type="GO" id="GO:0005634">
    <property type="term" value="C:nucleus"/>
    <property type="evidence" value="ECO:0007669"/>
    <property type="project" value="UniProtKB-SubCell"/>
</dbReference>
<accession>A0A0D1X4V1</accession>
<dbReference type="InterPro" id="IPR007219">
    <property type="entry name" value="XnlR_reg_dom"/>
</dbReference>
<dbReference type="SMART" id="SM00066">
    <property type="entry name" value="GAL4"/>
    <property type="match status" value="1"/>
</dbReference>
<keyword evidence="2" id="KW-0479">Metal-binding</keyword>
<feature type="region of interest" description="Disordered" evidence="7">
    <location>
        <begin position="83"/>
        <end position="105"/>
    </location>
</feature>
<dbReference type="GO" id="GO:0006351">
    <property type="term" value="P:DNA-templated transcription"/>
    <property type="evidence" value="ECO:0007669"/>
    <property type="project" value="InterPro"/>
</dbReference>
<dbReference type="STRING" id="1016849.A0A0D1X4V1"/>
<dbReference type="GO" id="GO:0000981">
    <property type="term" value="F:DNA-binding transcription factor activity, RNA polymerase II-specific"/>
    <property type="evidence" value="ECO:0007669"/>
    <property type="project" value="InterPro"/>
</dbReference>
<evidence type="ECO:0000256" key="2">
    <source>
        <dbReference type="ARBA" id="ARBA00022723"/>
    </source>
</evidence>
<keyword evidence="4" id="KW-0238">DNA-binding</keyword>
<organism evidence="9 10">
    <name type="scientific">Exophiala sideris</name>
    <dbReference type="NCBI Taxonomy" id="1016849"/>
    <lineage>
        <taxon>Eukaryota</taxon>
        <taxon>Fungi</taxon>
        <taxon>Dikarya</taxon>
        <taxon>Ascomycota</taxon>
        <taxon>Pezizomycotina</taxon>
        <taxon>Eurotiomycetes</taxon>
        <taxon>Chaetothyriomycetidae</taxon>
        <taxon>Chaetothyriales</taxon>
        <taxon>Herpotrichiellaceae</taxon>
        <taxon>Exophiala</taxon>
    </lineage>
</organism>
<dbReference type="Gene3D" id="4.10.240.10">
    <property type="entry name" value="Zn(2)-C6 fungal-type DNA-binding domain"/>
    <property type="match status" value="1"/>
</dbReference>
<evidence type="ECO:0000259" key="8">
    <source>
        <dbReference type="PROSITE" id="PS50048"/>
    </source>
</evidence>
<dbReference type="CDD" id="cd00067">
    <property type="entry name" value="GAL4"/>
    <property type="match status" value="1"/>
</dbReference>
<dbReference type="InterPro" id="IPR001138">
    <property type="entry name" value="Zn2Cys6_DnaBD"/>
</dbReference>
<dbReference type="InterPro" id="IPR036864">
    <property type="entry name" value="Zn2-C6_fun-type_DNA-bd_sf"/>
</dbReference>
<dbReference type="Pfam" id="PF00172">
    <property type="entry name" value="Zn_clus"/>
    <property type="match status" value="1"/>
</dbReference>
<feature type="compositionally biased region" description="Low complexity" evidence="7">
    <location>
        <begin position="86"/>
        <end position="96"/>
    </location>
</feature>
<reference evidence="9 10" key="1">
    <citation type="submission" date="2015-01" db="EMBL/GenBank/DDBJ databases">
        <title>The Genome Sequence of Exophiala sideris CBS121828.</title>
        <authorList>
            <consortium name="The Broad Institute Genomics Platform"/>
            <person name="Cuomo C."/>
            <person name="de Hoog S."/>
            <person name="Gorbushina A."/>
            <person name="Stielow B."/>
            <person name="Teixiera M."/>
            <person name="Abouelleil A."/>
            <person name="Chapman S.B."/>
            <person name="Priest M."/>
            <person name="Young S.K."/>
            <person name="Wortman J."/>
            <person name="Nusbaum C."/>
            <person name="Birren B."/>
        </authorList>
    </citation>
    <scope>NUCLEOTIDE SEQUENCE [LARGE SCALE GENOMIC DNA]</scope>
    <source>
        <strain evidence="9 10">CBS 121828</strain>
    </source>
</reference>
<dbReference type="SUPFAM" id="SSF57701">
    <property type="entry name" value="Zn2/Cys6 DNA-binding domain"/>
    <property type="match status" value="1"/>
</dbReference>
<dbReference type="CDD" id="cd12148">
    <property type="entry name" value="fungal_TF_MHR"/>
    <property type="match status" value="1"/>
</dbReference>
<evidence type="ECO:0000256" key="5">
    <source>
        <dbReference type="ARBA" id="ARBA00023163"/>
    </source>
</evidence>
<dbReference type="Proteomes" id="UP000053599">
    <property type="component" value="Unassembled WGS sequence"/>
</dbReference>
<gene>
    <name evidence="9" type="ORF">PV11_04765</name>
</gene>
<sequence length="736" mass="81671">MSELRSSIDASPRQRVINACRRCRQRKVKCSGEQPCINCERRKQSCVFDEASRRVVISERHLHELQSRASGPYDRHQLTITRESSQHAPHAHAAQSRDPSQGTASLRQDIWSHATSHVDLSQTNFNTTSHAAVEAPELDRSQEEVFHPNVSTWAFCRDARRALLNEATDEVQHIGESQRSTYEFSRHTERGNGVIVTSLPPKSYISHLAQVCDFRLNPSQYCFDLLKFQKRLDKSDLSSLETTSSVWHANILAILALGKLFLEKGASVIGPPGVREFQRAISVLPTTIILSQDPLTTIQTLLLLSMYSQAADMHSVAYLYTGQAAGLMRSSGLMKRPWPMVGSDTVDADQRHTLECVQKLWWTVCLIDQKQAFTIDAEANCPIVEVDDNALSLGLVYEHADRSLLRTHLSVAEFVTRVKGVLNAYSNGQTTSESFSTRISTQLVAARKLAERLRNSHQLCQGKDFTSISRPVATLYLSYYQAVLHATKPFLIDYISTCITPVFVHSTTTIDSQGSLKLLKTCVKAAAYSLNVIHALHEQGVLETFNFWDLEATFTSALGLTLAHGIFTASIDGPLLAVGKDVLRDMSNRGNIPAKALLQELDNIHDMLDSTAPTQLTRLGLSLQLSLHLTHDGTAVNDAIVNVLEVEEPLTGSLAINELQAQHFMPSVIETFQQSSAEQLQELTLMPDLASTDQALGENVSMPQDPAFYLDNFVDFTIPDDLDMTGPGSDGWLDFV</sequence>
<dbReference type="InterPro" id="IPR051711">
    <property type="entry name" value="Stress_Response_Reg"/>
</dbReference>